<name>A0A7S2JEQ9_9DINO</name>
<evidence type="ECO:0000313" key="1">
    <source>
        <dbReference type="EMBL" id="CAD9544973.1"/>
    </source>
</evidence>
<protein>
    <submittedName>
        <fullName evidence="1">Uncharacterized protein</fullName>
    </submittedName>
</protein>
<dbReference type="EMBL" id="HBGQ01103187">
    <property type="protein sequence ID" value="CAD9544973.1"/>
    <property type="molecule type" value="Transcribed_RNA"/>
</dbReference>
<organism evidence="1">
    <name type="scientific">Alexandrium andersonii</name>
    <dbReference type="NCBI Taxonomy" id="327968"/>
    <lineage>
        <taxon>Eukaryota</taxon>
        <taxon>Sar</taxon>
        <taxon>Alveolata</taxon>
        <taxon>Dinophyceae</taxon>
        <taxon>Gonyaulacales</taxon>
        <taxon>Pyrocystaceae</taxon>
        <taxon>Alexandrium</taxon>
    </lineage>
</organism>
<dbReference type="AlphaFoldDB" id="A0A7S2JEQ9"/>
<reference evidence="1" key="1">
    <citation type="submission" date="2021-01" db="EMBL/GenBank/DDBJ databases">
        <authorList>
            <person name="Corre E."/>
            <person name="Pelletier E."/>
            <person name="Niang G."/>
            <person name="Scheremetjew M."/>
            <person name="Finn R."/>
            <person name="Kale V."/>
            <person name="Holt S."/>
            <person name="Cochrane G."/>
            <person name="Meng A."/>
            <person name="Brown T."/>
            <person name="Cohen L."/>
        </authorList>
    </citation>
    <scope>NUCLEOTIDE SEQUENCE</scope>
    <source>
        <strain evidence="1">CCMP2222</strain>
    </source>
</reference>
<sequence>MQIFGVVPEDFQAQDSGSGHRCGLPFDIQLLCECVEEALPEPHSGEPGAAREMAIERAYEKNCFYVDSGNGAAPLVCEPKCRFWLERCRDLLHVRYFYDSTLGTFDVFDGNVGPPTLTRMNSFS</sequence>
<proteinExistence type="predicted"/>
<gene>
    <name evidence="1" type="ORF">AAND1436_LOCUS49331</name>
</gene>
<accession>A0A7S2JEQ9</accession>